<reference evidence="3" key="1">
    <citation type="submission" date="2018-12" db="EMBL/GenBank/DDBJ databases">
        <title>Tengunoibacter tsumagoiensis gen. nov., sp. nov., Dictyobacter kobayashii sp. nov., D. alpinus sp. nov., and D. joshuensis sp. nov. and description of Dictyobacteraceae fam. nov. within the order Ktedonobacterales isolated from Tengu-no-mugimeshi.</title>
        <authorList>
            <person name="Wang C.M."/>
            <person name="Zheng Y."/>
            <person name="Sakai Y."/>
            <person name="Toyoda A."/>
            <person name="Minakuchi Y."/>
            <person name="Abe K."/>
            <person name="Yokota A."/>
            <person name="Yabe S."/>
        </authorList>
    </citation>
    <scope>NUCLEOTIDE SEQUENCE [LARGE SCALE GENOMIC DNA]</scope>
    <source>
        <strain evidence="3">S-27</strain>
    </source>
</reference>
<evidence type="ECO:0000313" key="3">
    <source>
        <dbReference type="Proteomes" id="UP000287224"/>
    </source>
</evidence>
<evidence type="ECO:0000256" key="1">
    <source>
        <dbReference type="SAM" id="MobiDB-lite"/>
    </source>
</evidence>
<evidence type="ECO:0000313" key="2">
    <source>
        <dbReference type="EMBL" id="GCE02764.1"/>
    </source>
</evidence>
<dbReference type="AlphaFoldDB" id="A0A401Z7E8"/>
<protein>
    <submittedName>
        <fullName evidence="2">Uncharacterized protein</fullName>
    </submittedName>
</protein>
<accession>A0A401Z7E8</accession>
<feature type="compositionally biased region" description="Basic and acidic residues" evidence="1">
    <location>
        <begin position="13"/>
        <end position="32"/>
    </location>
</feature>
<name>A0A401Z7E8_9CHLR</name>
<proteinExistence type="predicted"/>
<gene>
    <name evidence="2" type="ORF">KDAU_00930</name>
</gene>
<keyword evidence="3" id="KW-1185">Reference proteome</keyword>
<comment type="caution">
    <text evidence="2">The sequence shown here is derived from an EMBL/GenBank/DDBJ whole genome shotgun (WGS) entry which is preliminary data.</text>
</comment>
<organism evidence="2 3">
    <name type="scientific">Dictyobacter aurantiacus</name>
    <dbReference type="NCBI Taxonomy" id="1936993"/>
    <lineage>
        <taxon>Bacteria</taxon>
        <taxon>Bacillati</taxon>
        <taxon>Chloroflexota</taxon>
        <taxon>Ktedonobacteria</taxon>
        <taxon>Ktedonobacterales</taxon>
        <taxon>Dictyobacteraceae</taxon>
        <taxon>Dictyobacter</taxon>
    </lineage>
</organism>
<dbReference type="EMBL" id="BIFQ01000001">
    <property type="protein sequence ID" value="GCE02764.1"/>
    <property type="molecule type" value="Genomic_DNA"/>
</dbReference>
<dbReference type="Proteomes" id="UP000287224">
    <property type="component" value="Unassembled WGS sequence"/>
</dbReference>
<feature type="region of interest" description="Disordered" evidence="1">
    <location>
        <begin position="1"/>
        <end position="69"/>
    </location>
</feature>
<sequence>MQQDGQQHTPPRVIEDPGKDDGKREHAEEEWHQGTTDPNHTWFSPKVAWNEEDGQVPERPEYSQQESTP</sequence>
<feature type="compositionally biased region" description="Polar residues" evidence="1">
    <location>
        <begin position="33"/>
        <end position="42"/>
    </location>
</feature>